<reference evidence="1" key="1">
    <citation type="submission" date="2021-02" db="EMBL/GenBank/DDBJ databases">
        <authorList>
            <consortium name="DOE Joint Genome Institute"/>
            <person name="Ahrendt S."/>
            <person name="Looney B.P."/>
            <person name="Miyauchi S."/>
            <person name="Morin E."/>
            <person name="Drula E."/>
            <person name="Courty P.E."/>
            <person name="Chicoki N."/>
            <person name="Fauchery L."/>
            <person name="Kohler A."/>
            <person name="Kuo A."/>
            <person name="Labutti K."/>
            <person name="Pangilinan J."/>
            <person name="Lipzen A."/>
            <person name="Riley R."/>
            <person name="Andreopoulos W."/>
            <person name="He G."/>
            <person name="Johnson J."/>
            <person name="Barry K.W."/>
            <person name="Grigoriev I.V."/>
            <person name="Nagy L."/>
            <person name="Hibbett D."/>
            <person name="Henrissat B."/>
            <person name="Matheny P.B."/>
            <person name="Labbe J."/>
            <person name="Martin F."/>
        </authorList>
    </citation>
    <scope>NUCLEOTIDE SEQUENCE</scope>
    <source>
        <strain evidence="1">FP105234-sp</strain>
    </source>
</reference>
<protein>
    <submittedName>
        <fullName evidence="1">Uncharacterized protein</fullName>
    </submittedName>
</protein>
<gene>
    <name evidence="1" type="ORF">FA95DRAFT_1560133</name>
</gene>
<keyword evidence="2" id="KW-1185">Reference proteome</keyword>
<proteinExistence type="predicted"/>
<organism evidence="1 2">
    <name type="scientific">Auriscalpium vulgare</name>
    <dbReference type="NCBI Taxonomy" id="40419"/>
    <lineage>
        <taxon>Eukaryota</taxon>
        <taxon>Fungi</taxon>
        <taxon>Dikarya</taxon>
        <taxon>Basidiomycota</taxon>
        <taxon>Agaricomycotina</taxon>
        <taxon>Agaricomycetes</taxon>
        <taxon>Russulales</taxon>
        <taxon>Auriscalpiaceae</taxon>
        <taxon>Auriscalpium</taxon>
    </lineage>
</organism>
<accession>A0ACB8RS23</accession>
<reference evidence="1" key="2">
    <citation type="journal article" date="2022" name="New Phytol.">
        <title>Evolutionary transition to the ectomycorrhizal habit in the genomes of a hyperdiverse lineage of mushroom-forming fungi.</title>
        <authorList>
            <person name="Looney B."/>
            <person name="Miyauchi S."/>
            <person name="Morin E."/>
            <person name="Drula E."/>
            <person name="Courty P.E."/>
            <person name="Kohler A."/>
            <person name="Kuo A."/>
            <person name="LaButti K."/>
            <person name="Pangilinan J."/>
            <person name="Lipzen A."/>
            <person name="Riley R."/>
            <person name="Andreopoulos W."/>
            <person name="He G."/>
            <person name="Johnson J."/>
            <person name="Nolan M."/>
            <person name="Tritt A."/>
            <person name="Barry K.W."/>
            <person name="Grigoriev I.V."/>
            <person name="Nagy L.G."/>
            <person name="Hibbett D."/>
            <person name="Henrissat B."/>
            <person name="Matheny P.B."/>
            <person name="Labbe J."/>
            <person name="Martin F.M."/>
        </authorList>
    </citation>
    <scope>NUCLEOTIDE SEQUENCE</scope>
    <source>
        <strain evidence="1">FP105234-sp</strain>
    </source>
</reference>
<dbReference type="Proteomes" id="UP000814033">
    <property type="component" value="Unassembled WGS sequence"/>
</dbReference>
<dbReference type="EMBL" id="MU275926">
    <property type="protein sequence ID" value="KAI0046426.1"/>
    <property type="molecule type" value="Genomic_DNA"/>
</dbReference>
<sequence length="80" mass="8664">MGSSAPSQHSDLSRVGLGPRDTSQPKIPAVARCLRRQSDSEAVVHAEASLCSPCPPYSTARSRNQLHIEDDDSFRGKRST</sequence>
<comment type="caution">
    <text evidence="1">The sequence shown here is derived from an EMBL/GenBank/DDBJ whole genome shotgun (WGS) entry which is preliminary data.</text>
</comment>
<name>A0ACB8RS23_9AGAM</name>
<evidence type="ECO:0000313" key="2">
    <source>
        <dbReference type="Proteomes" id="UP000814033"/>
    </source>
</evidence>
<evidence type="ECO:0000313" key="1">
    <source>
        <dbReference type="EMBL" id="KAI0046426.1"/>
    </source>
</evidence>